<comment type="subcellular location">
    <subcellularLocation>
        <location evidence="1">Cell membrane</location>
        <topology evidence="1">Multi-pass membrane protein</topology>
    </subcellularLocation>
</comment>
<comment type="similarity">
    <text evidence="2">Belongs to the chromate ion transporter (CHR) (TC 2.A.51) family.</text>
</comment>
<evidence type="ECO:0000256" key="6">
    <source>
        <dbReference type="ARBA" id="ARBA00023136"/>
    </source>
</evidence>
<dbReference type="RefSeq" id="WP_007866721.1">
    <property type="nucleotide sequence ID" value="NZ_KQ235878.1"/>
</dbReference>
<evidence type="ECO:0008006" key="10">
    <source>
        <dbReference type="Google" id="ProtNLM"/>
    </source>
</evidence>
<dbReference type="GO" id="GO:0005886">
    <property type="term" value="C:plasma membrane"/>
    <property type="evidence" value="ECO:0007669"/>
    <property type="project" value="UniProtKB-SubCell"/>
</dbReference>
<accession>A0A0J9C5P8</accession>
<comment type="caution">
    <text evidence="8">The sequence shown here is derived from an EMBL/GenBank/DDBJ whole genome shotgun (WGS) entry which is preliminary data.</text>
</comment>
<feature type="transmembrane region" description="Helical" evidence="7">
    <location>
        <begin position="144"/>
        <end position="163"/>
    </location>
</feature>
<dbReference type="EMBL" id="ADLK01000020">
    <property type="protein sequence ID" value="KMW19774.1"/>
    <property type="molecule type" value="Genomic_DNA"/>
</dbReference>
<dbReference type="PATRIC" id="fig|742734.4.peg.2696"/>
<feature type="transmembrane region" description="Helical" evidence="7">
    <location>
        <begin position="118"/>
        <end position="138"/>
    </location>
</feature>
<keyword evidence="4 7" id="KW-0812">Transmembrane</keyword>
<keyword evidence="5 7" id="KW-1133">Transmembrane helix</keyword>
<sequence length="193" mass="20798">MIYFQLFLSFLQIGAFSFGGGYAAMPLIQNQVVDLHHWLNLAEFTDLVTISQMTPGPIAINSATFVGTRIAGTPGALAATAGCVLPSCILVTLLARIYLKYRNLSIIQGVLQSLRPAVVAMIGAAGVSILVTAFWGLGGFTPDLQALNLRSVCIFLGALVLLIRFKMSPILVMVLSGVFETVCQLIMRFLPYK</sequence>
<name>A0A0J9C5P8_9FIRM</name>
<organism evidence="8 9">
    <name type="scientific">[Clostridium] citroniae WAL-19142</name>
    <dbReference type="NCBI Taxonomy" id="742734"/>
    <lineage>
        <taxon>Bacteria</taxon>
        <taxon>Bacillati</taxon>
        <taxon>Bacillota</taxon>
        <taxon>Clostridia</taxon>
        <taxon>Lachnospirales</taxon>
        <taxon>Lachnospiraceae</taxon>
        <taxon>Enterocloster</taxon>
    </lineage>
</organism>
<protein>
    <recommendedName>
        <fullName evidence="10">Chromate transporter</fullName>
    </recommendedName>
</protein>
<keyword evidence="3" id="KW-1003">Cell membrane</keyword>
<feature type="transmembrane region" description="Helical" evidence="7">
    <location>
        <begin position="170"/>
        <end position="190"/>
    </location>
</feature>
<dbReference type="Proteomes" id="UP000037392">
    <property type="component" value="Unassembled WGS sequence"/>
</dbReference>
<dbReference type="AlphaFoldDB" id="A0A0J9C5P8"/>
<evidence type="ECO:0000313" key="8">
    <source>
        <dbReference type="EMBL" id="KMW19774.1"/>
    </source>
</evidence>
<feature type="transmembrane region" description="Helical" evidence="7">
    <location>
        <begin position="76"/>
        <end position="98"/>
    </location>
</feature>
<gene>
    <name evidence="8" type="ORF">HMPREF9470_02514</name>
</gene>
<evidence type="ECO:0000256" key="2">
    <source>
        <dbReference type="ARBA" id="ARBA00005262"/>
    </source>
</evidence>
<evidence type="ECO:0000256" key="7">
    <source>
        <dbReference type="SAM" id="Phobius"/>
    </source>
</evidence>
<dbReference type="InterPro" id="IPR052518">
    <property type="entry name" value="CHR_Transporter"/>
</dbReference>
<dbReference type="GeneID" id="93164170"/>
<evidence type="ECO:0000256" key="3">
    <source>
        <dbReference type="ARBA" id="ARBA00022475"/>
    </source>
</evidence>
<evidence type="ECO:0000256" key="1">
    <source>
        <dbReference type="ARBA" id="ARBA00004651"/>
    </source>
</evidence>
<dbReference type="PANTHER" id="PTHR43663:SF1">
    <property type="entry name" value="CHROMATE TRANSPORTER"/>
    <property type="match status" value="1"/>
</dbReference>
<dbReference type="InterPro" id="IPR003370">
    <property type="entry name" value="Chromate_transpt"/>
</dbReference>
<dbReference type="OrthoDB" id="9788907at2"/>
<evidence type="ECO:0000256" key="4">
    <source>
        <dbReference type="ARBA" id="ARBA00022692"/>
    </source>
</evidence>
<dbReference type="PANTHER" id="PTHR43663">
    <property type="entry name" value="CHROMATE TRANSPORT PROTEIN-RELATED"/>
    <property type="match status" value="1"/>
</dbReference>
<dbReference type="GO" id="GO:0015109">
    <property type="term" value="F:chromate transmembrane transporter activity"/>
    <property type="evidence" value="ECO:0007669"/>
    <property type="project" value="InterPro"/>
</dbReference>
<evidence type="ECO:0000256" key="5">
    <source>
        <dbReference type="ARBA" id="ARBA00022989"/>
    </source>
</evidence>
<keyword evidence="6 7" id="KW-0472">Membrane</keyword>
<evidence type="ECO:0000313" key="9">
    <source>
        <dbReference type="Proteomes" id="UP000037392"/>
    </source>
</evidence>
<dbReference type="Pfam" id="PF02417">
    <property type="entry name" value="Chromate_transp"/>
    <property type="match status" value="1"/>
</dbReference>
<reference evidence="8 9" key="1">
    <citation type="submission" date="2011-04" db="EMBL/GenBank/DDBJ databases">
        <title>The Genome Sequence of Clostridium citroniae WAL-19142.</title>
        <authorList>
            <consortium name="The Broad Institute Genome Sequencing Platform"/>
            <person name="Earl A."/>
            <person name="Ward D."/>
            <person name="Feldgarden M."/>
            <person name="Gevers D."/>
            <person name="Warren Y.A."/>
            <person name="Tyrrell K.L."/>
            <person name="Citron D.M."/>
            <person name="Goldstein E.J."/>
            <person name="Daigneault M."/>
            <person name="Allen-Vercoe E."/>
            <person name="Young S.K."/>
            <person name="Zeng Q."/>
            <person name="Gargeya S."/>
            <person name="Fitzgerald M."/>
            <person name="Haas B."/>
            <person name="Abouelleil A."/>
            <person name="Alvarado L."/>
            <person name="Arachchi H.M."/>
            <person name="Berlin A."/>
            <person name="Brown A."/>
            <person name="Chapman S.B."/>
            <person name="Chen Z."/>
            <person name="Dunbar C."/>
            <person name="Freedman E."/>
            <person name="Gearin G."/>
            <person name="Gellesch M."/>
            <person name="Goldberg J."/>
            <person name="Griggs A."/>
            <person name="Gujja S."/>
            <person name="Heilman E.R."/>
            <person name="Heiman D."/>
            <person name="Howarth C."/>
            <person name="Larson L."/>
            <person name="Lui A."/>
            <person name="MacDonald P.J."/>
            <person name="Mehta T."/>
            <person name="Montmayeur A."/>
            <person name="Murphy C."/>
            <person name="Neiman D."/>
            <person name="Pearson M."/>
            <person name="Priest M."/>
            <person name="Roberts A."/>
            <person name="Saif S."/>
            <person name="Shea T."/>
            <person name="Shenoy N."/>
            <person name="Sisk P."/>
            <person name="Stolte C."/>
            <person name="Sykes S."/>
            <person name="White J."/>
            <person name="Yandava C."/>
            <person name="Wortman J."/>
            <person name="Nusbaum C."/>
            <person name="Birren B."/>
        </authorList>
    </citation>
    <scope>NUCLEOTIDE SEQUENCE [LARGE SCALE GENOMIC DNA]</scope>
    <source>
        <strain evidence="8 9">WAL-19142</strain>
    </source>
</reference>
<proteinExistence type="inferred from homology"/>